<sequence>MGESSLVASKKRRSITDYFTSKDKEATSSKSGGRSKSSDAVASSKKARDNPEDEKQYEVEKILNYVYCEVE</sequence>
<feature type="compositionally biased region" description="Basic and acidic residues" evidence="1">
    <location>
        <begin position="46"/>
        <end position="55"/>
    </location>
</feature>
<accession>A0A7T8GRN1</accession>
<feature type="non-terminal residue" evidence="2">
    <location>
        <position position="1"/>
    </location>
</feature>
<dbReference type="EMBL" id="CP045905">
    <property type="protein sequence ID" value="QQP36529.1"/>
    <property type="molecule type" value="Genomic_DNA"/>
</dbReference>
<evidence type="ECO:0000313" key="3">
    <source>
        <dbReference type="Proteomes" id="UP000595437"/>
    </source>
</evidence>
<dbReference type="Proteomes" id="UP000595437">
    <property type="component" value="Chromosome 16"/>
</dbReference>
<organism evidence="2 3">
    <name type="scientific">Caligus rogercresseyi</name>
    <name type="common">Sea louse</name>
    <dbReference type="NCBI Taxonomy" id="217165"/>
    <lineage>
        <taxon>Eukaryota</taxon>
        <taxon>Metazoa</taxon>
        <taxon>Ecdysozoa</taxon>
        <taxon>Arthropoda</taxon>
        <taxon>Crustacea</taxon>
        <taxon>Multicrustacea</taxon>
        <taxon>Hexanauplia</taxon>
        <taxon>Copepoda</taxon>
        <taxon>Siphonostomatoida</taxon>
        <taxon>Caligidae</taxon>
        <taxon>Caligus</taxon>
    </lineage>
</organism>
<dbReference type="AlphaFoldDB" id="A0A7T8GRN1"/>
<proteinExistence type="predicted"/>
<protein>
    <submittedName>
        <fullName evidence="2">Uncharacterized protein</fullName>
    </submittedName>
</protein>
<evidence type="ECO:0000256" key="1">
    <source>
        <dbReference type="SAM" id="MobiDB-lite"/>
    </source>
</evidence>
<reference evidence="3" key="1">
    <citation type="submission" date="2021-01" db="EMBL/GenBank/DDBJ databases">
        <title>Caligus Genome Assembly.</title>
        <authorList>
            <person name="Gallardo-Escarate C."/>
        </authorList>
    </citation>
    <scope>NUCLEOTIDE SEQUENCE [LARGE SCALE GENOMIC DNA]</scope>
</reference>
<feature type="region of interest" description="Disordered" evidence="1">
    <location>
        <begin position="17"/>
        <end position="55"/>
    </location>
</feature>
<gene>
    <name evidence="2" type="ORF">FKW44_021661</name>
</gene>
<evidence type="ECO:0000313" key="2">
    <source>
        <dbReference type="EMBL" id="QQP36529.1"/>
    </source>
</evidence>
<name>A0A7T8GRN1_CALRO</name>
<keyword evidence="3" id="KW-1185">Reference proteome</keyword>
<feature type="compositionally biased region" description="Low complexity" evidence="1">
    <location>
        <begin position="28"/>
        <end position="44"/>
    </location>
</feature>